<dbReference type="AlphaFoldDB" id="A0A241ZBI4"/>
<protein>
    <submittedName>
        <fullName evidence="1">Uncharacterized protein</fullName>
    </submittedName>
</protein>
<gene>
    <name evidence="1" type="ORF">B9X95_17825</name>
</gene>
<evidence type="ECO:0000313" key="1">
    <source>
        <dbReference type="EMBL" id="OTM80876.1"/>
    </source>
</evidence>
<proteinExistence type="predicted"/>
<sequence>MKTTSEQAIYDLSSAIYKLVMNDFSQTDQAYDKAHFLARCLIQLSDLKMLDCEIKLNDQTIQYKICEKNYTFWLVETPEPTEKFPFLDYLTKEIKVIFYNLNPDECKRQ</sequence>
<comment type="caution">
    <text evidence="1">The sequence shown here is derived from an EMBL/GenBank/DDBJ whole genome shotgun (WGS) entry which is preliminary data.</text>
</comment>
<dbReference type="RefSeq" id="WP_043041586.1">
    <property type="nucleotide sequence ID" value="NZ_BBTD01000063.1"/>
</dbReference>
<dbReference type="EMBL" id="NGEL01000175">
    <property type="protein sequence ID" value="OTM80876.1"/>
    <property type="molecule type" value="Genomic_DNA"/>
</dbReference>
<organism evidence="1 2">
    <name type="scientific">Acinetobacter baumannii</name>
    <dbReference type="NCBI Taxonomy" id="470"/>
    <lineage>
        <taxon>Bacteria</taxon>
        <taxon>Pseudomonadati</taxon>
        <taxon>Pseudomonadota</taxon>
        <taxon>Gammaproteobacteria</taxon>
        <taxon>Moraxellales</taxon>
        <taxon>Moraxellaceae</taxon>
        <taxon>Acinetobacter</taxon>
        <taxon>Acinetobacter calcoaceticus/baumannii complex</taxon>
    </lineage>
</organism>
<name>A0A241ZBI4_ACIBA</name>
<evidence type="ECO:0000313" key="2">
    <source>
        <dbReference type="Proteomes" id="UP000194699"/>
    </source>
</evidence>
<dbReference type="Proteomes" id="UP000194699">
    <property type="component" value="Unassembled WGS sequence"/>
</dbReference>
<accession>A0A241ZBI4</accession>
<reference evidence="2" key="1">
    <citation type="submission" date="2017-05" db="EMBL/GenBank/DDBJ databases">
        <authorList>
            <person name="Kreiswirth B."/>
            <person name="Manca C."/>
            <person name="Chen L."/>
            <person name="Evans S."/>
            <person name="Fowler V."/>
            <person name="Patel R."/>
            <person name="Chambers H."/>
            <person name="Bonomo R."/>
            <person name="Paul V."/>
            <person name="Sankar J."/>
            <person name="Gaind R."/>
            <person name="Ray P."/>
            <person name="Gautam V."/>
            <person name="Biswal M."/>
            <person name="Datta S."/>
            <person name="Walia K."/>
            <person name="Adams M."/>
            <person name="Nelson K."/>
            <person name="Sutton G."/>
            <person name="Fouts D."/>
            <person name="Hujer K."/>
            <person name="Hujer A."/>
        </authorList>
    </citation>
    <scope>NUCLEOTIDE SEQUENCE [LARGE SCALE GENOMIC DNA]</scope>
    <source>
        <strain evidence="2">PR350</strain>
    </source>
</reference>